<dbReference type="Gene3D" id="3.40.50.1000">
    <property type="entry name" value="HAD superfamily/HAD-like"/>
    <property type="match status" value="1"/>
</dbReference>
<dbReference type="PANTHER" id="PTHR42861">
    <property type="entry name" value="CALCIUM-TRANSPORTING ATPASE"/>
    <property type="match status" value="1"/>
</dbReference>
<dbReference type="InterPro" id="IPR008250">
    <property type="entry name" value="ATPase_P-typ_transduc_dom_A_sf"/>
</dbReference>
<feature type="transmembrane region" description="Helical" evidence="8">
    <location>
        <begin position="706"/>
        <end position="728"/>
    </location>
</feature>
<feature type="domain" description="Cation-transporting P-type ATPase N-terminal" evidence="9">
    <location>
        <begin position="2"/>
        <end position="72"/>
    </location>
</feature>
<comment type="subcellular location">
    <subcellularLocation>
        <location evidence="1">Membrane</location>
        <topology evidence="1">Multi-pass membrane protein</topology>
    </subcellularLocation>
</comment>
<dbReference type="PROSITE" id="PS00154">
    <property type="entry name" value="ATPASE_E1_E2"/>
    <property type="match status" value="1"/>
</dbReference>
<accession>A0A146JBX4</accession>
<dbReference type="PRINTS" id="PR00120">
    <property type="entry name" value="HATPASE"/>
</dbReference>
<dbReference type="InterPro" id="IPR023214">
    <property type="entry name" value="HAD_sf"/>
</dbReference>
<dbReference type="SFLD" id="SFLDG00002">
    <property type="entry name" value="C1.7:_P-type_atpase_like"/>
    <property type="match status" value="1"/>
</dbReference>
<dbReference type="Gene3D" id="2.70.150.10">
    <property type="entry name" value="Calcium-transporting ATPase, cytoplasmic transduction domain A"/>
    <property type="match status" value="1"/>
</dbReference>
<evidence type="ECO:0000256" key="3">
    <source>
        <dbReference type="ARBA" id="ARBA00022741"/>
    </source>
</evidence>
<protein>
    <submittedName>
        <fullName evidence="10">Putative cation-transporting ATPase Pma1</fullName>
    </submittedName>
</protein>
<feature type="transmembrane region" description="Helical" evidence="8">
    <location>
        <begin position="809"/>
        <end position="829"/>
    </location>
</feature>
<keyword evidence="7 8" id="KW-0472">Membrane</keyword>
<dbReference type="Gene3D" id="1.20.1110.10">
    <property type="entry name" value="Calcium-transporting ATPase, transmembrane domain"/>
    <property type="match status" value="1"/>
</dbReference>
<evidence type="ECO:0000259" key="9">
    <source>
        <dbReference type="SMART" id="SM00831"/>
    </source>
</evidence>
<dbReference type="AlphaFoldDB" id="A0A146JBX4"/>
<dbReference type="SFLD" id="SFLDF00027">
    <property type="entry name" value="p-type_atpase"/>
    <property type="match status" value="1"/>
</dbReference>
<feature type="transmembrane region" description="Helical" evidence="8">
    <location>
        <begin position="632"/>
        <end position="653"/>
    </location>
</feature>
<dbReference type="PRINTS" id="PR00119">
    <property type="entry name" value="CATATPASE"/>
</dbReference>
<feature type="transmembrane region" description="Helical" evidence="8">
    <location>
        <begin position="240"/>
        <end position="259"/>
    </location>
</feature>
<keyword evidence="5" id="KW-1278">Translocase</keyword>
<dbReference type="InterPro" id="IPR023298">
    <property type="entry name" value="ATPase_P-typ_TM_dom_sf"/>
</dbReference>
<feature type="transmembrane region" description="Helical" evidence="8">
    <location>
        <begin position="52"/>
        <end position="70"/>
    </location>
</feature>
<evidence type="ECO:0000256" key="8">
    <source>
        <dbReference type="SAM" id="Phobius"/>
    </source>
</evidence>
<dbReference type="SFLD" id="SFLDS00003">
    <property type="entry name" value="Haloacid_Dehalogenase"/>
    <property type="match status" value="1"/>
</dbReference>
<dbReference type="GO" id="GO:0016887">
    <property type="term" value="F:ATP hydrolysis activity"/>
    <property type="evidence" value="ECO:0007669"/>
    <property type="project" value="InterPro"/>
</dbReference>
<proteinExistence type="predicted"/>
<dbReference type="EMBL" id="LC145171">
    <property type="protein sequence ID" value="BAU79828.1"/>
    <property type="molecule type" value="Genomic_DNA"/>
</dbReference>
<dbReference type="InterPro" id="IPR044492">
    <property type="entry name" value="P_typ_ATPase_HD_dom"/>
</dbReference>
<keyword evidence="2 8" id="KW-0812">Transmembrane</keyword>
<evidence type="ECO:0000256" key="2">
    <source>
        <dbReference type="ARBA" id="ARBA00022692"/>
    </source>
</evidence>
<evidence type="ECO:0000256" key="6">
    <source>
        <dbReference type="ARBA" id="ARBA00022989"/>
    </source>
</evidence>
<dbReference type="InterPro" id="IPR018303">
    <property type="entry name" value="ATPase_P-typ_P_site"/>
</dbReference>
<dbReference type="Gene3D" id="3.40.1110.10">
    <property type="entry name" value="Calcium-transporting ATPase, cytoplasmic domain N"/>
    <property type="match status" value="1"/>
</dbReference>
<dbReference type="SUPFAM" id="SSF81665">
    <property type="entry name" value="Calcium ATPase, transmembrane domain M"/>
    <property type="match status" value="1"/>
</dbReference>
<dbReference type="GO" id="GO:0016020">
    <property type="term" value="C:membrane"/>
    <property type="evidence" value="ECO:0007669"/>
    <property type="project" value="UniProtKB-SubCell"/>
</dbReference>
<keyword evidence="4" id="KW-0067">ATP-binding</keyword>
<dbReference type="InterPro" id="IPR001757">
    <property type="entry name" value="P_typ_ATPase"/>
</dbReference>
<sequence>MHNKNVEEVFRLLETTPKGLTSEEVEKRLKKYGKNKIELEEESLVTIFLRQFLSPLVIILIVASMIALYIGETKDFFFIIGIVLINGLIGFYQEYKAKIKIKELLSLSTPTVNVIRDGKIVEISTEDITVGDVVIVREGDLIPADIRFIETNNLLVDESILTGESVPVEKFAEKILPEDTPIYERENIGYGGTHVVKGIGKGVVYAVGLNTEMGRIYSKIKDKGRDTPLTRAIKRFSIKLLTVITLILFLVFVIGFLQGRELDKLIMLIIAQLVSAVPEGLPIVITIALVIGAITLYKRKVLIRQLPAVETLGSATFICTDKTGTVTENKLTVDKIYSIEEDMVPLVFSLCNDSEIEKGDPIEIAMLKWLENQGYDYIDLREKYPRLWLYPFDTKLKLMASIHKVNDEDTLFVKGAFETLEKLAENTHDLDSLKKIHDEMAENGLRVLAFGYKKVNQTIDDITKIKINLIGLVGFLDPPKETAIQAVLAAKQAGINIIMITGDNLKTAKTVAKMVGIHEEGKIALEGKDLEKYNDEDLKSLLYKVSVIARSTPEDKFRVVKILQSAGEEVVMMGDGVNDMPAVKTADLGIAMNEGSQATKSVAKMVLMERDLSVIVDAIKIGRRISHNIRKVILYLVSTSMGELTLLLLAFLLTLPQPLYATQILWINLITDGIQDKTLILSKEEKWIFKLKPKVFSNWFLDKIQLLRIFSFALFTGLLLVGMFIYLLNKNYPLDTTVTILFTSLVVAQWAHGFQIVREQPFFYKPLENFKNNPYIFLVVLGLGIPLQLSAVYIFPEILHCVPLDLKDWIYPTITFVGSFVFLEIRKWIEFFYFKKLYNI</sequence>
<evidence type="ECO:0000313" key="10">
    <source>
        <dbReference type="EMBL" id="BAU79828.1"/>
    </source>
</evidence>
<organism evidence="10">
    <name type="scientific">uncultured Aquificaceae bacterium</name>
    <dbReference type="NCBI Taxonomy" id="374108"/>
    <lineage>
        <taxon>Bacteria</taxon>
        <taxon>Pseudomonadati</taxon>
        <taxon>Aquificota</taxon>
        <taxon>Aquificia</taxon>
        <taxon>Aquificales</taxon>
        <taxon>Aquificaceae</taxon>
        <taxon>environmental samples</taxon>
    </lineage>
</organism>
<dbReference type="Pfam" id="PF00690">
    <property type="entry name" value="Cation_ATPase_N"/>
    <property type="match status" value="1"/>
</dbReference>
<evidence type="ECO:0000256" key="5">
    <source>
        <dbReference type="ARBA" id="ARBA00022967"/>
    </source>
</evidence>
<dbReference type="SMART" id="SM00831">
    <property type="entry name" value="Cation_ATPase_N"/>
    <property type="match status" value="1"/>
</dbReference>
<dbReference type="InterPro" id="IPR036412">
    <property type="entry name" value="HAD-like_sf"/>
</dbReference>
<dbReference type="Pfam" id="PF00122">
    <property type="entry name" value="E1-E2_ATPase"/>
    <property type="match status" value="1"/>
</dbReference>
<dbReference type="Pfam" id="PF00702">
    <property type="entry name" value="Hydrolase"/>
    <property type="match status" value="1"/>
</dbReference>
<dbReference type="InterPro" id="IPR059000">
    <property type="entry name" value="ATPase_P-type_domA"/>
</dbReference>
<keyword evidence="3" id="KW-0547">Nucleotide-binding</keyword>
<dbReference type="InterPro" id="IPR006068">
    <property type="entry name" value="ATPase_P-typ_cation-transptr_C"/>
</dbReference>
<dbReference type="NCBIfam" id="TIGR01494">
    <property type="entry name" value="ATPase_P-type"/>
    <property type="match status" value="3"/>
</dbReference>
<reference evidence="10" key="1">
    <citation type="journal article" date="2016" name="Microbes Environ.">
        <title>In Situ Gene Expression Responsible for Sulfide Oxidation and CO2 Fixation of an Uncultured Large Sausage-Shaped Aquificae Bacterium in a Sulfidic Hot Spring.</title>
        <authorList>
            <person name="Tamazawa S."/>
            <person name="Yamamoto K."/>
            <person name="Takasaki K."/>
            <person name="Mitani Y."/>
            <person name="Hanada S."/>
            <person name="Kamagata Y."/>
            <person name="Tamaki H."/>
        </authorList>
    </citation>
    <scope>NUCLEOTIDE SEQUENCE</scope>
</reference>
<keyword evidence="6 8" id="KW-1133">Transmembrane helix</keyword>
<evidence type="ECO:0000256" key="7">
    <source>
        <dbReference type="ARBA" id="ARBA00023136"/>
    </source>
</evidence>
<dbReference type="SUPFAM" id="SSF56784">
    <property type="entry name" value="HAD-like"/>
    <property type="match status" value="1"/>
</dbReference>
<dbReference type="Pfam" id="PF00689">
    <property type="entry name" value="Cation_ATPase_C"/>
    <property type="match status" value="1"/>
</dbReference>
<dbReference type="GO" id="GO:0005524">
    <property type="term" value="F:ATP binding"/>
    <property type="evidence" value="ECO:0007669"/>
    <property type="project" value="UniProtKB-KW"/>
</dbReference>
<feature type="transmembrane region" description="Helical" evidence="8">
    <location>
        <begin position="76"/>
        <end position="92"/>
    </location>
</feature>
<dbReference type="InterPro" id="IPR023299">
    <property type="entry name" value="ATPase_P-typ_cyto_dom_N"/>
</dbReference>
<evidence type="ECO:0000256" key="4">
    <source>
        <dbReference type="ARBA" id="ARBA00022840"/>
    </source>
</evidence>
<feature type="transmembrane region" description="Helical" evidence="8">
    <location>
        <begin position="265"/>
        <end position="297"/>
    </location>
</feature>
<dbReference type="InterPro" id="IPR004014">
    <property type="entry name" value="ATPase_P-typ_cation-transptr_N"/>
</dbReference>
<name>A0A146JBX4_9AQUI</name>
<evidence type="ECO:0000256" key="1">
    <source>
        <dbReference type="ARBA" id="ARBA00004141"/>
    </source>
</evidence>
<feature type="transmembrane region" description="Helical" evidence="8">
    <location>
        <begin position="775"/>
        <end position="794"/>
    </location>
</feature>
<dbReference type="SUPFAM" id="SSF81653">
    <property type="entry name" value="Calcium ATPase, transduction domain A"/>
    <property type="match status" value="1"/>
</dbReference>